<dbReference type="STRING" id="262004.SAMN04489796_11156"/>
<keyword evidence="1" id="KW-1133">Transmembrane helix</keyword>
<feature type="transmembrane region" description="Helical" evidence="1">
    <location>
        <begin position="131"/>
        <end position="153"/>
    </location>
</feature>
<accession>A0A1G8KMV2</accession>
<keyword evidence="3" id="KW-1185">Reference proteome</keyword>
<keyword evidence="1" id="KW-0812">Transmembrane</keyword>
<evidence type="ECO:0000313" key="2">
    <source>
        <dbReference type="EMBL" id="SDI44765.1"/>
    </source>
</evidence>
<dbReference type="RefSeq" id="WP_092470616.1">
    <property type="nucleotide sequence ID" value="NZ_FNCZ01000011.1"/>
</dbReference>
<feature type="transmembrane region" description="Helical" evidence="1">
    <location>
        <begin position="197"/>
        <end position="221"/>
    </location>
</feature>
<reference evidence="3" key="1">
    <citation type="submission" date="2016-10" db="EMBL/GenBank/DDBJ databases">
        <authorList>
            <person name="Varghese N."/>
            <person name="Submissions S."/>
        </authorList>
    </citation>
    <scope>NUCLEOTIDE SEQUENCE [LARGE SCALE GENOMIC DNA]</scope>
    <source>
        <strain evidence="3">DSM 15363</strain>
    </source>
</reference>
<feature type="transmembrane region" description="Helical" evidence="1">
    <location>
        <begin position="72"/>
        <end position="89"/>
    </location>
</feature>
<feature type="transmembrane region" description="Helical" evidence="1">
    <location>
        <begin position="6"/>
        <end position="23"/>
    </location>
</feature>
<protein>
    <recommendedName>
        <fullName evidence="4">Histidine kinase N-terminal 7TM region domain-containing protein</fullName>
    </recommendedName>
</protein>
<dbReference type="EMBL" id="FNCZ01000011">
    <property type="protein sequence ID" value="SDI44765.1"/>
    <property type="molecule type" value="Genomic_DNA"/>
</dbReference>
<gene>
    <name evidence="2" type="ORF">SAMN04489796_11156</name>
</gene>
<organism evidence="2 3">
    <name type="scientific">Winogradskyella thalassocola</name>
    <dbReference type="NCBI Taxonomy" id="262004"/>
    <lineage>
        <taxon>Bacteria</taxon>
        <taxon>Pseudomonadati</taxon>
        <taxon>Bacteroidota</taxon>
        <taxon>Flavobacteriia</taxon>
        <taxon>Flavobacteriales</taxon>
        <taxon>Flavobacteriaceae</taxon>
        <taxon>Winogradskyella</taxon>
    </lineage>
</organism>
<dbReference type="OrthoDB" id="1453530at2"/>
<evidence type="ECO:0008006" key="4">
    <source>
        <dbReference type="Google" id="ProtNLM"/>
    </source>
</evidence>
<feature type="transmembrane region" description="Helical" evidence="1">
    <location>
        <begin position="101"/>
        <end position="119"/>
    </location>
</feature>
<dbReference type="AlphaFoldDB" id="A0A1G8KMV2"/>
<sequence>MLDAIITSSLELIAAFSGFYFLIKNRNSKLRPFVYFLVITVCVDALGSYTSFIDKIEFLKFLKGTRFETNSWLFNLYVTGSMFFYVFFYRGFIKNQKRRRILTLLIVVSILVVPFNFYLGKSLFFVNILKYNFIWTTFSVFICVSIYFYELLLSDNILIFYKSTLFYISIGILLWWLIYPPMIFYMPYYKKIYPNVISIRSTIIIFANVYMYGCFIIGFLWGKEQ</sequence>
<feature type="transmembrane region" description="Helical" evidence="1">
    <location>
        <begin position="165"/>
        <end position="185"/>
    </location>
</feature>
<name>A0A1G8KMV2_9FLAO</name>
<evidence type="ECO:0000256" key="1">
    <source>
        <dbReference type="SAM" id="Phobius"/>
    </source>
</evidence>
<evidence type="ECO:0000313" key="3">
    <source>
        <dbReference type="Proteomes" id="UP000199492"/>
    </source>
</evidence>
<dbReference type="Proteomes" id="UP000199492">
    <property type="component" value="Unassembled WGS sequence"/>
</dbReference>
<keyword evidence="1" id="KW-0472">Membrane</keyword>
<feature type="transmembrane region" description="Helical" evidence="1">
    <location>
        <begin position="32"/>
        <end position="52"/>
    </location>
</feature>
<proteinExistence type="predicted"/>